<feature type="active site" description="Nucleophile" evidence="4">
    <location>
        <position position="54"/>
    </location>
</feature>
<comment type="caution">
    <text evidence="4">Lacks conserved residue(s) required for the propagation of feature annotation.</text>
</comment>
<organism evidence="7 8">
    <name type="scientific">Candidatus Phytoplasma meliae</name>
    <dbReference type="NCBI Taxonomy" id="1848402"/>
    <lineage>
        <taxon>Bacteria</taxon>
        <taxon>Bacillati</taxon>
        <taxon>Mycoplasmatota</taxon>
        <taxon>Mollicutes</taxon>
        <taxon>Acholeplasmatales</taxon>
        <taxon>Acholeplasmataceae</taxon>
        <taxon>Candidatus Phytoplasma</taxon>
        <taxon>16SrXIII (Mexican periwinkle virescence group)</taxon>
    </lineage>
</organism>
<evidence type="ECO:0000256" key="2">
    <source>
        <dbReference type="ARBA" id="ARBA00022694"/>
    </source>
</evidence>
<keyword evidence="3 4" id="KW-0413">Isomerase</keyword>
<gene>
    <name evidence="4 7" type="primary">truA</name>
    <name evidence="7" type="ORF">CHTY_000245</name>
</gene>
<dbReference type="HAMAP" id="MF_00171">
    <property type="entry name" value="TruA"/>
    <property type="match status" value="1"/>
</dbReference>
<dbReference type="InterPro" id="IPR001406">
    <property type="entry name" value="PsdUridine_synth_TruA"/>
</dbReference>
<sequence>MQYFCYKLILSYDGTCYCGYQKQPQVTTIQQTLENALKLMTHQNIDTFAASRTDKGVHARGQIVHFKTPFFIEPKRFKNTLNHLLPQDIRVKNMQTISSTFHARYLAKSKVYQYFFSKQPLNAFNYRFQVFIPDLDFDKIKLPLHLIQGQHDFTSFTNEKQSKNFYKTIFHTFMKETAQQYILFFHGDGFLKYMVRFLVGSLIEIGKNRMSLDFFQAMLLRQTHIKATLLAPAKGLFLKKIFY</sequence>
<dbReference type="InterPro" id="IPR020094">
    <property type="entry name" value="TruA/RsuA/RluB/E/F_N"/>
</dbReference>
<dbReference type="CDD" id="cd02570">
    <property type="entry name" value="PseudoU_synth_EcTruA"/>
    <property type="match status" value="1"/>
</dbReference>
<dbReference type="NCBIfam" id="TIGR00071">
    <property type="entry name" value="hisT_truA"/>
    <property type="match status" value="1"/>
</dbReference>
<dbReference type="InterPro" id="IPR020095">
    <property type="entry name" value="PsdUridine_synth_TruA_C"/>
</dbReference>
<dbReference type="Pfam" id="PF01416">
    <property type="entry name" value="PseudoU_synth_1"/>
    <property type="match status" value="2"/>
</dbReference>
<dbReference type="GO" id="GO:0160147">
    <property type="term" value="F:tRNA pseudouridine(38-40) synthase activity"/>
    <property type="evidence" value="ECO:0007669"/>
    <property type="project" value="UniProtKB-EC"/>
</dbReference>
<accession>A0ABS5CXI0</accession>
<proteinExistence type="inferred from homology"/>
<comment type="caution">
    <text evidence="7">The sequence shown here is derived from an EMBL/GenBank/DDBJ whole genome shotgun (WGS) entry which is preliminary data.</text>
</comment>
<dbReference type="PANTHER" id="PTHR11142">
    <property type="entry name" value="PSEUDOURIDYLATE SYNTHASE"/>
    <property type="match status" value="1"/>
</dbReference>
<feature type="domain" description="Pseudouridine synthase I TruA alpha/beta" evidence="6">
    <location>
        <begin position="148"/>
        <end position="243"/>
    </location>
</feature>
<evidence type="ECO:0000313" key="7">
    <source>
        <dbReference type="EMBL" id="MBP5835679.1"/>
    </source>
</evidence>
<feature type="binding site" evidence="4">
    <location>
        <position position="112"/>
    </location>
    <ligand>
        <name>substrate</name>
    </ligand>
</feature>
<dbReference type="EC" id="5.4.99.12" evidence="4"/>
<dbReference type="SUPFAM" id="SSF55120">
    <property type="entry name" value="Pseudouridine synthase"/>
    <property type="match status" value="1"/>
</dbReference>
<dbReference type="Gene3D" id="3.30.70.660">
    <property type="entry name" value="Pseudouridine synthase I, catalytic domain, C-terminal subdomain"/>
    <property type="match status" value="1"/>
</dbReference>
<evidence type="ECO:0000256" key="1">
    <source>
        <dbReference type="ARBA" id="ARBA00009375"/>
    </source>
</evidence>
<evidence type="ECO:0000313" key="8">
    <source>
        <dbReference type="Proteomes" id="UP001195571"/>
    </source>
</evidence>
<evidence type="ECO:0000259" key="6">
    <source>
        <dbReference type="Pfam" id="PF01416"/>
    </source>
</evidence>
<comment type="similarity">
    <text evidence="1 4 5">Belongs to the tRNA pseudouridine synthase TruA family.</text>
</comment>
<dbReference type="PIRSF" id="PIRSF001430">
    <property type="entry name" value="tRNA_psdUrid_synth"/>
    <property type="match status" value="1"/>
</dbReference>
<name>A0ABS5CXI0_9MOLU</name>
<keyword evidence="2 4" id="KW-0819">tRNA processing</keyword>
<dbReference type="Gene3D" id="3.30.70.580">
    <property type="entry name" value="Pseudouridine synthase I, catalytic domain, N-terminal subdomain"/>
    <property type="match status" value="1"/>
</dbReference>
<comment type="subunit">
    <text evidence="4">Homodimer.</text>
</comment>
<dbReference type="InterPro" id="IPR020103">
    <property type="entry name" value="PsdUridine_synth_cat_dom_sf"/>
</dbReference>
<reference evidence="7" key="1">
    <citation type="submission" date="2021-04" db="EMBL/GenBank/DDBJ databases">
        <title>Genomic features of Candidatus Phytoplasma meliae isolate ChTYXIII (1SrXIII-G).</title>
        <authorList>
            <person name="Fernandez F.D."/>
            <person name="Conci L.R."/>
        </authorList>
    </citation>
    <scope>NUCLEOTIDE SEQUENCE [LARGE SCALE GENOMIC DNA]</scope>
    <source>
        <strain evidence="7">ChTYXIII-Mo</strain>
    </source>
</reference>
<comment type="catalytic activity">
    <reaction evidence="4 5">
        <text>uridine(38/39/40) in tRNA = pseudouridine(38/39/40) in tRNA</text>
        <dbReference type="Rhea" id="RHEA:22376"/>
        <dbReference type="Rhea" id="RHEA-COMP:10085"/>
        <dbReference type="Rhea" id="RHEA-COMP:10087"/>
        <dbReference type="ChEBI" id="CHEBI:65314"/>
        <dbReference type="ChEBI" id="CHEBI:65315"/>
        <dbReference type="EC" id="5.4.99.12"/>
    </reaction>
</comment>
<evidence type="ECO:0000256" key="4">
    <source>
        <dbReference type="HAMAP-Rule" id="MF_00171"/>
    </source>
</evidence>
<dbReference type="PANTHER" id="PTHR11142:SF0">
    <property type="entry name" value="TRNA PSEUDOURIDINE SYNTHASE-LIKE 1"/>
    <property type="match status" value="1"/>
</dbReference>
<dbReference type="InterPro" id="IPR020097">
    <property type="entry name" value="PsdUridine_synth_TruA_a/b_dom"/>
</dbReference>
<dbReference type="EMBL" id="JACAOD020000001">
    <property type="protein sequence ID" value="MBP5835679.1"/>
    <property type="molecule type" value="Genomic_DNA"/>
</dbReference>
<evidence type="ECO:0000256" key="3">
    <source>
        <dbReference type="ARBA" id="ARBA00023235"/>
    </source>
</evidence>
<keyword evidence="8" id="KW-1185">Reference proteome</keyword>
<comment type="function">
    <text evidence="4">Formation of pseudouridine at positions 38, 39 and 40 in the anticodon stem and loop of transfer RNAs.</text>
</comment>
<protein>
    <recommendedName>
        <fullName evidence="4">tRNA pseudouridine synthase A</fullName>
        <ecNumber evidence="4">5.4.99.12</ecNumber>
    </recommendedName>
    <alternativeName>
        <fullName evidence="4">tRNA pseudouridine(38-40) synthase</fullName>
    </alternativeName>
    <alternativeName>
        <fullName evidence="4">tRNA pseudouridylate synthase I</fullName>
    </alternativeName>
    <alternativeName>
        <fullName evidence="4">tRNA-uridine isomerase I</fullName>
    </alternativeName>
</protein>
<dbReference type="Proteomes" id="UP001195571">
    <property type="component" value="Unassembled WGS sequence"/>
</dbReference>
<evidence type="ECO:0000256" key="5">
    <source>
        <dbReference type="RuleBase" id="RU003792"/>
    </source>
</evidence>
<feature type="domain" description="Pseudouridine synthase I TruA alpha/beta" evidence="6">
    <location>
        <begin position="11"/>
        <end position="105"/>
    </location>
</feature>
<dbReference type="RefSeq" id="WP_203551944.1">
    <property type="nucleotide sequence ID" value="NZ_JACAOD020000001.1"/>
</dbReference>